<evidence type="ECO:0000313" key="3">
    <source>
        <dbReference type="Proteomes" id="UP000053647"/>
    </source>
</evidence>
<accession>A0A0C9U014</accession>
<organism evidence="2 3">
    <name type="scientific">Paxillus involutus ATCC 200175</name>
    <dbReference type="NCBI Taxonomy" id="664439"/>
    <lineage>
        <taxon>Eukaryota</taxon>
        <taxon>Fungi</taxon>
        <taxon>Dikarya</taxon>
        <taxon>Basidiomycota</taxon>
        <taxon>Agaricomycotina</taxon>
        <taxon>Agaricomycetes</taxon>
        <taxon>Agaricomycetidae</taxon>
        <taxon>Boletales</taxon>
        <taxon>Paxilineae</taxon>
        <taxon>Paxillaceae</taxon>
        <taxon>Paxillus</taxon>
    </lineage>
</organism>
<dbReference type="InterPro" id="IPR011990">
    <property type="entry name" value="TPR-like_helical_dom_sf"/>
</dbReference>
<sequence>MLRYYKDADESHINEAVTQFYHVVHRCPPDHPARSAALSNLAMAKFISGQATGAHLDVDMAIFVFQDARDLRPRDHRDHASTLLKLAIALLSRFNRRGDAADADEAQELLDSVLGICSPASLEYRSAVLVTQTPFMHCGTNDPQLLDDVVSQHRDALSCYVPGQPEWAACKLGAAIMLGLRFQRQGRKQDLEEAILSYRQMLSQTPRIRVMHLVALITLAGDLCTRFQQGGDRKDLEEAIQHLRDVLVLTPPGHPLLYILNTFAHVHLCLYRAHHEEEHLHSAMGLFNAATAFASGNLLLRLKFCMSWIHHAELHHHSSALDAYARALQLLDSHLSATASISARHQARMDFSANLSVDAASCALRSGDICRALELLEQGRSILWTQMAQFRTPLNQLASGDPHAEALVQRFQSLSLMLSQQPADGSSTQNSSRLAAEAEAGQYRDLVDEWNQVVSQIRTIEGFSHFLLPPSFSDLQEASSEGPIIVLIASKFSCDAVIVLYGQSPIHIHLDINLNKLMTLTESEVVQVLEDLRVHSDREISNGMIKVLRDLWTAVVSPVVVELEKVGVQKDSRIWWCPSSIFTALPLHAAGPYRSGQRNLEHFYVSSYTPCLSTLIKARKMRDTCSPVSAQFAAIVQAQPAGHQTALYYPDQEANMIGQLLCPPHPAVFTNLASAASTTDAALDVLQKNQWIHFSCHGSQSFAEPFKSSLEMLDGPLSLLDIIKTDLSKHEFVYLSACQTAVGDIKTPDEMIHLAAGLQFGGVKSVIGTQWSVHDGVAFLLASEFYKEFCADGVMDCTRAARALHQALQSLRKQKIPLRERIMFIHIGI</sequence>
<evidence type="ECO:0000259" key="1">
    <source>
        <dbReference type="Pfam" id="PF12770"/>
    </source>
</evidence>
<protein>
    <recommendedName>
        <fullName evidence="1">CHAT domain-containing protein</fullName>
    </recommendedName>
</protein>
<dbReference type="HOGENOM" id="CLU_001305_0_1_1"/>
<feature type="domain" description="CHAT" evidence="1">
    <location>
        <begin position="547"/>
        <end position="816"/>
    </location>
</feature>
<keyword evidence="3" id="KW-1185">Reference proteome</keyword>
<dbReference type="Pfam" id="PF12770">
    <property type="entry name" value="CHAT"/>
    <property type="match status" value="1"/>
</dbReference>
<dbReference type="SUPFAM" id="SSF48452">
    <property type="entry name" value="TPR-like"/>
    <property type="match status" value="1"/>
</dbReference>
<reference evidence="3" key="2">
    <citation type="submission" date="2015-01" db="EMBL/GenBank/DDBJ databases">
        <title>Evolutionary Origins and Diversification of the Mycorrhizal Mutualists.</title>
        <authorList>
            <consortium name="DOE Joint Genome Institute"/>
            <consortium name="Mycorrhizal Genomics Consortium"/>
            <person name="Kohler A."/>
            <person name="Kuo A."/>
            <person name="Nagy L.G."/>
            <person name="Floudas D."/>
            <person name="Copeland A."/>
            <person name="Barry K.W."/>
            <person name="Cichocki N."/>
            <person name="Veneault-Fourrey C."/>
            <person name="LaButti K."/>
            <person name="Lindquist E.A."/>
            <person name="Lipzen A."/>
            <person name="Lundell T."/>
            <person name="Morin E."/>
            <person name="Murat C."/>
            <person name="Riley R."/>
            <person name="Ohm R."/>
            <person name="Sun H."/>
            <person name="Tunlid A."/>
            <person name="Henrissat B."/>
            <person name="Grigoriev I.V."/>
            <person name="Hibbett D.S."/>
            <person name="Martin F."/>
        </authorList>
    </citation>
    <scope>NUCLEOTIDE SEQUENCE [LARGE SCALE GENOMIC DNA]</scope>
    <source>
        <strain evidence="3">ATCC 200175</strain>
    </source>
</reference>
<dbReference type="AlphaFoldDB" id="A0A0C9U014"/>
<proteinExistence type="predicted"/>
<dbReference type="EMBL" id="KN819355">
    <property type="protein sequence ID" value="KIJ13122.1"/>
    <property type="molecule type" value="Genomic_DNA"/>
</dbReference>
<reference evidence="2 3" key="1">
    <citation type="submission" date="2014-06" db="EMBL/GenBank/DDBJ databases">
        <authorList>
            <consortium name="DOE Joint Genome Institute"/>
            <person name="Kuo A."/>
            <person name="Kohler A."/>
            <person name="Nagy L.G."/>
            <person name="Floudas D."/>
            <person name="Copeland A."/>
            <person name="Barry K.W."/>
            <person name="Cichocki N."/>
            <person name="Veneault-Fourrey C."/>
            <person name="LaButti K."/>
            <person name="Lindquist E.A."/>
            <person name="Lipzen A."/>
            <person name="Lundell T."/>
            <person name="Morin E."/>
            <person name="Murat C."/>
            <person name="Sun H."/>
            <person name="Tunlid A."/>
            <person name="Henrissat B."/>
            <person name="Grigoriev I.V."/>
            <person name="Hibbett D.S."/>
            <person name="Martin F."/>
            <person name="Nordberg H.P."/>
            <person name="Cantor M.N."/>
            <person name="Hua S.X."/>
        </authorList>
    </citation>
    <scope>NUCLEOTIDE SEQUENCE [LARGE SCALE GENOMIC DNA]</scope>
    <source>
        <strain evidence="2 3">ATCC 200175</strain>
    </source>
</reference>
<dbReference type="OrthoDB" id="9991317at2759"/>
<gene>
    <name evidence="2" type="ORF">PAXINDRAFT_117451</name>
</gene>
<evidence type="ECO:0000313" key="2">
    <source>
        <dbReference type="EMBL" id="KIJ13122.1"/>
    </source>
</evidence>
<dbReference type="Gene3D" id="1.25.40.10">
    <property type="entry name" value="Tetratricopeptide repeat domain"/>
    <property type="match status" value="1"/>
</dbReference>
<name>A0A0C9U014_PAXIN</name>
<dbReference type="InterPro" id="IPR024983">
    <property type="entry name" value="CHAT_dom"/>
</dbReference>
<dbReference type="Proteomes" id="UP000053647">
    <property type="component" value="Unassembled WGS sequence"/>
</dbReference>